<dbReference type="OrthoDB" id="72269at2759"/>
<name>A0A0C3NCT1_PHLG1</name>
<feature type="transmembrane region" description="Helical" evidence="1">
    <location>
        <begin position="307"/>
        <end position="326"/>
    </location>
</feature>
<feature type="signal peptide" evidence="2">
    <location>
        <begin position="1"/>
        <end position="21"/>
    </location>
</feature>
<evidence type="ECO:0000313" key="3">
    <source>
        <dbReference type="EMBL" id="KIP02314.1"/>
    </source>
</evidence>
<evidence type="ECO:0000256" key="2">
    <source>
        <dbReference type="SAM" id="SignalP"/>
    </source>
</evidence>
<keyword evidence="2" id="KW-0732">Signal</keyword>
<feature type="chain" id="PRO_5002167342" evidence="2">
    <location>
        <begin position="22"/>
        <end position="377"/>
    </location>
</feature>
<feature type="transmembrane region" description="Helical" evidence="1">
    <location>
        <begin position="89"/>
        <end position="106"/>
    </location>
</feature>
<organism evidence="3 4">
    <name type="scientific">Phlebiopsis gigantea (strain 11061_1 CR5-6)</name>
    <name type="common">White-rot fungus</name>
    <name type="synonym">Peniophora gigantea</name>
    <dbReference type="NCBI Taxonomy" id="745531"/>
    <lineage>
        <taxon>Eukaryota</taxon>
        <taxon>Fungi</taxon>
        <taxon>Dikarya</taxon>
        <taxon>Basidiomycota</taxon>
        <taxon>Agaricomycotina</taxon>
        <taxon>Agaricomycetes</taxon>
        <taxon>Polyporales</taxon>
        <taxon>Phanerochaetaceae</taxon>
        <taxon>Phlebiopsis</taxon>
    </lineage>
</organism>
<dbReference type="STRING" id="745531.A0A0C3NCT1"/>
<dbReference type="Proteomes" id="UP000053257">
    <property type="component" value="Unassembled WGS sequence"/>
</dbReference>
<feature type="transmembrane region" description="Helical" evidence="1">
    <location>
        <begin position="118"/>
        <end position="143"/>
    </location>
</feature>
<dbReference type="EMBL" id="KN840684">
    <property type="protein sequence ID" value="KIP02314.1"/>
    <property type="molecule type" value="Genomic_DNA"/>
</dbReference>
<feature type="transmembrane region" description="Helical" evidence="1">
    <location>
        <begin position="163"/>
        <end position="180"/>
    </location>
</feature>
<sequence length="377" mass="41454">MGVFAIKLVTASLLLASSYTAFQLMFKSAPITEILFPTMATAKQNGFFPEGMPLRNAYIGSQAFDSQMTTLVGFFSQLADGKDEASRRFSLWFLAQLPPITVFMLWEAGKGQSMLTKIPTILGILYQLLTGGVVFPIYFAIYLFTVSGRRAAYPPDALPRARALPLAIILGYFVPSYALFMRPANATLLDQMQIIAAVWQAFPLWVSLVYNVASKLDASIFGTPAKIDAVTERKASRWLKGTYISLGLLAGLTHITIFLPSLAAENEALSFLEMFVPYTLRSYLSLSTMTDSPIPAYRLVVRLFFQYDWLAITSAALIFFTGATLVNRSNVRSELSFVGWVACMTLVGVLGGPGASIAWAAWMLEKSALDIERPKTA</sequence>
<feature type="transmembrane region" description="Helical" evidence="1">
    <location>
        <begin position="338"/>
        <end position="364"/>
    </location>
</feature>
<gene>
    <name evidence="3" type="ORF">PHLGIDRAFT_130803</name>
</gene>
<dbReference type="HOGENOM" id="CLU_038717_3_1_1"/>
<protein>
    <submittedName>
        <fullName evidence="3">Uncharacterized protein</fullName>
    </submittedName>
</protein>
<accession>A0A0C3NCT1</accession>
<dbReference type="AlphaFoldDB" id="A0A0C3NCT1"/>
<evidence type="ECO:0000313" key="4">
    <source>
        <dbReference type="Proteomes" id="UP000053257"/>
    </source>
</evidence>
<reference evidence="3 4" key="1">
    <citation type="journal article" date="2014" name="PLoS Genet.">
        <title>Analysis of the Phlebiopsis gigantea genome, transcriptome and secretome provides insight into its pioneer colonization strategies of wood.</title>
        <authorList>
            <person name="Hori C."/>
            <person name="Ishida T."/>
            <person name="Igarashi K."/>
            <person name="Samejima M."/>
            <person name="Suzuki H."/>
            <person name="Master E."/>
            <person name="Ferreira P."/>
            <person name="Ruiz-Duenas F.J."/>
            <person name="Held B."/>
            <person name="Canessa P."/>
            <person name="Larrondo L.F."/>
            <person name="Schmoll M."/>
            <person name="Druzhinina I.S."/>
            <person name="Kubicek C.P."/>
            <person name="Gaskell J.A."/>
            <person name="Kersten P."/>
            <person name="St John F."/>
            <person name="Glasner J."/>
            <person name="Sabat G."/>
            <person name="Splinter BonDurant S."/>
            <person name="Syed K."/>
            <person name="Yadav J."/>
            <person name="Mgbeahuruike A.C."/>
            <person name="Kovalchuk A."/>
            <person name="Asiegbu F.O."/>
            <person name="Lackner G."/>
            <person name="Hoffmeister D."/>
            <person name="Rencoret J."/>
            <person name="Gutierrez A."/>
            <person name="Sun H."/>
            <person name="Lindquist E."/>
            <person name="Barry K."/>
            <person name="Riley R."/>
            <person name="Grigoriev I.V."/>
            <person name="Henrissat B."/>
            <person name="Kues U."/>
            <person name="Berka R.M."/>
            <person name="Martinez A.T."/>
            <person name="Covert S.F."/>
            <person name="Blanchette R.A."/>
            <person name="Cullen D."/>
        </authorList>
    </citation>
    <scope>NUCLEOTIDE SEQUENCE [LARGE SCALE GENOMIC DNA]</scope>
    <source>
        <strain evidence="3 4">11061_1 CR5-6</strain>
    </source>
</reference>
<feature type="transmembrane region" description="Helical" evidence="1">
    <location>
        <begin position="192"/>
        <end position="213"/>
    </location>
</feature>
<keyword evidence="1" id="KW-0812">Transmembrane</keyword>
<proteinExistence type="predicted"/>
<keyword evidence="1" id="KW-1133">Transmembrane helix</keyword>
<evidence type="ECO:0000256" key="1">
    <source>
        <dbReference type="SAM" id="Phobius"/>
    </source>
</evidence>
<keyword evidence="4" id="KW-1185">Reference proteome</keyword>
<keyword evidence="1" id="KW-0472">Membrane</keyword>
<feature type="transmembrane region" description="Helical" evidence="1">
    <location>
        <begin position="243"/>
        <end position="264"/>
    </location>
</feature>